<organism evidence="2">
    <name type="scientific">Arion vulgaris</name>
    <dbReference type="NCBI Taxonomy" id="1028688"/>
    <lineage>
        <taxon>Eukaryota</taxon>
        <taxon>Metazoa</taxon>
        <taxon>Spiralia</taxon>
        <taxon>Lophotrochozoa</taxon>
        <taxon>Mollusca</taxon>
        <taxon>Gastropoda</taxon>
        <taxon>Heterobranchia</taxon>
        <taxon>Euthyneura</taxon>
        <taxon>Panpulmonata</taxon>
        <taxon>Eupulmonata</taxon>
        <taxon>Stylommatophora</taxon>
        <taxon>Helicina</taxon>
        <taxon>Arionoidea</taxon>
        <taxon>Arionidae</taxon>
        <taxon>Arion</taxon>
    </lineage>
</organism>
<protein>
    <submittedName>
        <fullName evidence="2">Uncharacterized protein</fullName>
    </submittedName>
</protein>
<evidence type="ECO:0000313" key="2">
    <source>
        <dbReference type="EMBL" id="CEK65207.1"/>
    </source>
</evidence>
<feature type="compositionally biased region" description="Basic and acidic residues" evidence="1">
    <location>
        <begin position="1"/>
        <end position="39"/>
    </location>
</feature>
<name>A0A0B6Z9Z0_9EUPU</name>
<feature type="compositionally biased region" description="Basic and acidic residues" evidence="1">
    <location>
        <begin position="50"/>
        <end position="67"/>
    </location>
</feature>
<accession>A0A0B6Z9Z0</accession>
<dbReference type="EMBL" id="HACG01018342">
    <property type="protein sequence ID" value="CEK65207.1"/>
    <property type="molecule type" value="Transcribed_RNA"/>
</dbReference>
<proteinExistence type="predicted"/>
<evidence type="ECO:0000256" key="1">
    <source>
        <dbReference type="SAM" id="MobiDB-lite"/>
    </source>
</evidence>
<feature type="non-terminal residue" evidence="2">
    <location>
        <position position="1"/>
    </location>
</feature>
<feature type="region of interest" description="Disordered" evidence="1">
    <location>
        <begin position="1"/>
        <end position="67"/>
    </location>
</feature>
<dbReference type="AlphaFoldDB" id="A0A0B6Z9Z0"/>
<gene>
    <name evidence="2" type="primary">ORF54269</name>
</gene>
<reference evidence="2" key="1">
    <citation type="submission" date="2014-12" db="EMBL/GenBank/DDBJ databases">
        <title>Insight into the proteome of Arion vulgaris.</title>
        <authorList>
            <person name="Aradska J."/>
            <person name="Bulat T."/>
            <person name="Smidak R."/>
            <person name="Sarate P."/>
            <person name="Gangsoo J."/>
            <person name="Sialana F."/>
            <person name="Bilban M."/>
            <person name="Lubec G."/>
        </authorList>
    </citation>
    <scope>NUCLEOTIDE SEQUENCE</scope>
    <source>
        <tissue evidence="2">Skin</tissue>
    </source>
</reference>
<sequence>VWAVIARKEKKDHDKRLTSDRDLQEKQLRDTERRFEQRNSKQRHGPAGETIERRFERSNKNDRPATG</sequence>